<name>A0A6J5LZM9_9CAUD</name>
<keyword evidence="2" id="KW-0378">Hydrolase</keyword>
<dbReference type="GO" id="GO:0006260">
    <property type="term" value="P:DNA replication"/>
    <property type="evidence" value="ECO:0007669"/>
    <property type="project" value="InterPro"/>
</dbReference>
<dbReference type="EMBL" id="LR796440">
    <property type="protein sequence ID" value="CAB4144765.1"/>
    <property type="molecule type" value="Genomic_DNA"/>
</dbReference>
<organism evidence="2">
    <name type="scientific">uncultured Caudovirales phage</name>
    <dbReference type="NCBI Taxonomy" id="2100421"/>
    <lineage>
        <taxon>Viruses</taxon>
        <taxon>Duplodnaviria</taxon>
        <taxon>Heunggongvirae</taxon>
        <taxon>Uroviricota</taxon>
        <taxon>Caudoviricetes</taxon>
        <taxon>Peduoviridae</taxon>
        <taxon>Maltschvirus</taxon>
        <taxon>Maltschvirus maltsch</taxon>
    </lineage>
</organism>
<accession>A0A6J5LZM9</accession>
<dbReference type="GO" id="GO:0005524">
    <property type="term" value="F:ATP binding"/>
    <property type="evidence" value="ECO:0007669"/>
    <property type="project" value="InterPro"/>
</dbReference>
<dbReference type="EMBL" id="LR796361">
    <property type="protein sequence ID" value="CAB4139491.1"/>
    <property type="molecule type" value="Genomic_DNA"/>
</dbReference>
<keyword evidence="2" id="KW-0347">Helicase</keyword>
<dbReference type="Pfam" id="PF03796">
    <property type="entry name" value="DnaB_C"/>
    <property type="match status" value="1"/>
</dbReference>
<evidence type="ECO:0000259" key="1">
    <source>
        <dbReference type="Pfam" id="PF03796"/>
    </source>
</evidence>
<evidence type="ECO:0000313" key="3">
    <source>
        <dbReference type="EMBL" id="CAB4144765.1"/>
    </source>
</evidence>
<dbReference type="InterPro" id="IPR027417">
    <property type="entry name" value="P-loop_NTPase"/>
</dbReference>
<dbReference type="GO" id="GO:0003678">
    <property type="term" value="F:DNA helicase activity"/>
    <property type="evidence" value="ECO:0007669"/>
    <property type="project" value="InterPro"/>
</dbReference>
<dbReference type="SUPFAM" id="SSF52540">
    <property type="entry name" value="P-loop containing nucleoside triphosphate hydrolases"/>
    <property type="match status" value="1"/>
</dbReference>
<dbReference type="Gene3D" id="3.40.50.300">
    <property type="entry name" value="P-loop containing nucleotide triphosphate hydrolases"/>
    <property type="match status" value="1"/>
</dbReference>
<dbReference type="InterPro" id="IPR007694">
    <property type="entry name" value="DNA_helicase_DnaB-like_C"/>
</dbReference>
<gene>
    <name evidence="2" type="ORF">UFOVP342_43</name>
    <name evidence="3" type="ORF">UFOVP454_60</name>
</gene>
<evidence type="ECO:0000313" key="2">
    <source>
        <dbReference type="EMBL" id="CAB4139491.1"/>
    </source>
</evidence>
<feature type="domain" description="SF4 helicase" evidence="1">
    <location>
        <begin position="167"/>
        <end position="338"/>
    </location>
</feature>
<keyword evidence="2" id="KW-0067">ATP-binding</keyword>
<proteinExistence type="predicted"/>
<protein>
    <submittedName>
        <fullName evidence="2">DnaB, replicative DNA helicase</fullName>
    </submittedName>
</protein>
<reference evidence="2" key="1">
    <citation type="submission" date="2020-04" db="EMBL/GenBank/DDBJ databases">
        <authorList>
            <person name="Chiriac C."/>
            <person name="Salcher M."/>
            <person name="Ghai R."/>
            <person name="Kavagutti S V."/>
        </authorList>
    </citation>
    <scope>NUCLEOTIDE SEQUENCE</scope>
</reference>
<sequence>MVEKQIIKLFCEDKNLFTKYYKYVNINYIKLNYNNIYKLFIIINNYYNKYINNNNINKSELEITYNSNYLLNEAERKELIALIDDIFATEITNHEAVVELLEEHRRRCLAGDIARIALDVEDGKTSIDELNKIFGEFEHSQIEADEAKVVEMDLASLYDTQVKTPGLRWRLNFLNQSMGSLRKGDFGFIFARPETGKTTFLASEISHMVQQTEGDIIWFNNEEQGNKVAIRCYSAVLGLTTEDLWRDIEYNQRKFEALTQKRIRIYDFEDSSRASRIDAILKTTNPALIIFDQIDKIKGFKADRNDLELKAIYQWAREIAKMYAPVIAVSQASGEAEGKLWLTMDMVDGSKTAKQGEADWILGIGKEQDNTSRIRYLNITKNKLLGDEDTLPDLRHGSSQVLIKPEVARYEDL</sequence>
<keyword evidence="2" id="KW-0547">Nucleotide-binding</keyword>